<keyword evidence="16" id="KW-1185">Reference proteome</keyword>
<comment type="catalytic activity">
    <reaction evidence="1">
        <text>Thiol-dependent hydrolysis of ester, thioester, amide, peptide and isopeptide bonds formed by the C-terminal Gly of ubiquitin (a 76-residue protein attached to proteins as an intracellular targeting signal).</text>
        <dbReference type="EC" id="3.4.19.12"/>
    </reaction>
</comment>
<dbReference type="GO" id="GO:0004843">
    <property type="term" value="F:cysteine-type deubiquitinase activity"/>
    <property type="evidence" value="ECO:0007669"/>
    <property type="project" value="UniProtKB-EC"/>
</dbReference>
<keyword evidence="7" id="KW-0833">Ubl conjugation pathway</keyword>
<evidence type="ECO:0000256" key="3">
    <source>
        <dbReference type="ARBA" id="ARBA00012759"/>
    </source>
</evidence>
<dbReference type="AlphaFoldDB" id="A0A9P6J2P2"/>
<keyword evidence="9" id="KW-0788">Thiol protease</keyword>
<keyword evidence="4" id="KW-0645">Protease</keyword>
<dbReference type="InterPro" id="IPR001607">
    <property type="entry name" value="Znf_UBP"/>
</dbReference>
<keyword evidence="5" id="KW-0479">Metal-binding</keyword>
<organism evidence="15 16">
    <name type="scientific">Mortierella alpina</name>
    <name type="common">Oleaginous fungus</name>
    <name type="synonym">Mortierella renispora</name>
    <dbReference type="NCBI Taxonomy" id="64518"/>
    <lineage>
        <taxon>Eukaryota</taxon>
        <taxon>Fungi</taxon>
        <taxon>Fungi incertae sedis</taxon>
        <taxon>Mucoromycota</taxon>
        <taxon>Mortierellomycotina</taxon>
        <taxon>Mortierellomycetes</taxon>
        <taxon>Mortierellales</taxon>
        <taxon>Mortierellaceae</taxon>
        <taxon>Mortierella</taxon>
    </lineage>
</organism>
<feature type="region of interest" description="Disordered" evidence="12">
    <location>
        <begin position="392"/>
        <end position="411"/>
    </location>
</feature>
<evidence type="ECO:0000256" key="1">
    <source>
        <dbReference type="ARBA" id="ARBA00000707"/>
    </source>
</evidence>
<evidence type="ECO:0000259" key="13">
    <source>
        <dbReference type="PROSITE" id="PS50235"/>
    </source>
</evidence>
<dbReference type="InterPro" id="IPR013083">
    <property type="entry name" value="Znf_RING/FYVE/PHD"/>
</dbReference>
<dbReference type="Proteomes" id="UP000738359">
    <property type="component" value="Unassembled WGS sequence"/>
</dbReference>
<keyword evidence="10" id="KW-0862">Zinc</keyword>
<dbReference type="PANTHER" id="PTHR24006:SF888">
    <property type="entry name" value="UBIQUITIN CARBOXYL-TERMINAL HYDROLASE 30"/>
    <property type="match status" value="1"/>
</dbReference>
<evidence type="ECO:0000256" key="5">
    <source>
        <dbReference type="ARBA" id="ARBA00022723"/>
    </source>
</evidence>
<reference evidence="15" key="1">
    <citation type="journal article" date="2020" name="Fungal Divers.">
        <title>Resolving the Mortierellaceae phylogeny through synthesis of multi-gene phylogenetics and phylogenomics.</title>
        <authorList>
            <person name="Vandepol N."/>
            <person name="Liber J."/>
            <person name="Desiro A."/>
            <person name="Na H."/>
            <person name="Kennedy M."/>
            <person name="Barry K."/>
            <person name="Grigoriev I.V."/>
            <person name="Miller A.N."/>
            <person name="O'Donnell K."/>
            <person name="Stajich J.E."/>
            <person name="Bonito G."/>
        </authorList>
    </citation>
    <scope>NUCLEOTIDE SEQUENCE</scope>
    <source>
        <strain evidence="15">CK1249</strain>
    </source>
</reference>
<evidence type="ECO:0000256" key="9">
    <source>
        <dbReference type="ARBA" id="ARBA00022807"/>
    </source>
</evidence>
<dbReference type="PANTHER" id="PTHR24006">
    <property type="entry name" value="UBIQUITIN CARBOXYL-TERMINAL HYDROLASE"/>
    <property type="match status" value="1"/>
</dbReference>
<evidence type="ECO:0000256" key="11">
    <source>
        <dbReference type="PROSITE-ProRule" id="PRU00502"/>
    </source>
</evidence>
<feature type="compositionally biased region" description="Polar residues" evidence="12">
    <location>
        <begin position="482"/>
        <end position="491"/>
    </location>
</feature>
<evidence type="ECO:0000256" key="8">
    <source>
        <dbReference type="ARBA" id="ARBA00022801"/>
    </source>
</evidence>
<evidence type="ECO:0000259" key="14">
    <source>
        <dbReference type="PROSITE" id="PS50271"/>
    </source>
</evidence>
<dbReference type="Pfam" id="PF02148">
    <property type="entry name" value="zf-UBP"/>
    <property type="match status" value="1"/>
</dbReference>
<evidence type="ECO:0000256" key="7">
    <source>
        <dbReference type="ARBA" id="ARBA00022786"/>
    </source>
</evidence>
<evidence type="ECO:0000256" key="12">
    <source>
        <dbReference type="SAM" id="MobiDB-lite"/>
    </source>
</evidence>
<comment type="similarity">
    <text evidence="2">Belongs to the peptidase C19 family.</text>
</comment>
<comment type="caution">
    <text evidence="15">The sequence shown here is derived from an EMBL/GenBank/DDBJ whole genome shotgun (WGS) entry which is preliminary data.</text>
</comment>
<dbReference type="GO" id="GO:0006508">
    <property type="term" value="P:proteolysis"/>
    <property type="evidence" value="ECO:0007669"/>
    <property type="project" value="UniProtKB-KW"/>
</dbReference>
<accession>A0A9P6J2P2</accession>
<feature type="domain" description="USP" evidence="13">
    <location>
        <begin position="270"/>
        <end position="934"/>
    </location>
</feature>
<feature type="compositionally biased region" description="Acidic residues" evidence="12">
    <location>
        <begin position="603"/>
        <end position="616"/>
    </location>
</feature>
<name>A0A9P6J2P2_MORAP</name>
<feature type="compositionally biased region" description="Basic and acidic residues" evidence="12">
    <location>
        <begin position="575"/>
        <end position="602"/>
    </location>
</feature>
<dbReference type="EMBL" id="JAAAHY010000668">
    <property type="protein sequence ID" value="KAF9959505.1"/>
    <property type="molecule type" value="Genomic_DNA"/>
</dbReference>
<feature type="region of interest" description="Disordered" evidence="12">
    <location>
        <begin position="1"/>
        <end position="60"/>
    </location>
</feature>
<dbReference type="SMART" id="SM00290">
    <property type="entry name" value="ZnF_UBP"/>
    <property type="match status" value="1"/>
</dbReference>
<dbReference type="GO" id="GO:0005829">
    <property type="term" value="C:cytosol"/>
    <property type="evidence" value="ECO:0007669"/>
    <property type="project" value="TreeGrafter"/>
</dbReference>
<dbReference type="Gene3D" id="3.30.40.10">
    <property type="entry name" value="Zinc/RING finger domain, C3HC4 (zinc finger)"/>
    <property type="match status" value="1"/>
</dbReference>
<dbReference type="InterPro" id="IPR018200">
    <property type="entry name" value="USP_CS"/>
</dbReference>
<evidence type="ECO:0000256" key="2">
    <source>
        <dbReference type="ARBA" id="ARBA00009085"/>
    </source>
</evidence>
<feature type="region of interest" description="Disordered" evidence="12">
    <location>
        <begin position="571"/>
        <end position="697"/>
    </location>
</feature>
<dbReference type="PROSITE" id="PS50235">
    <property type="entry name" value="USP_3"/>
    <property type="match status" value="1"/>
</dbReference>
<dbReference type="InterPro" id="IPR050164">
    <property type="entry name" value="Peptidase_C19"/>
</dbReference>
<keyword evidence="8 15" id="KW-0378">Hydrolase</keyword>
<sequence>MGAKKKKGSRRMSRSDNAEADAMLMDILAGSSKEATLPTPTTHAASPSSTSIAKTDVSSTPAEVTTAVEAKTAVEASAPEAPVSGSSGDGKCQHVKNAVKLPKLRKGLAHLKVWDHCQGCLDAEAKARKHIQRLERSMTGHSSSDTMESTVEPLAPELLWMCLTCCEINCGRSIKKHALSHHDGKKNDHPLAVNLENMDCWCYECDNQIVPSKNRNQVIYECQVAIEKALQIRQSKMRAATAAISKKTKGASATAVAISTPKQKVKVLTPGLTNLGNTCFFNSVVQVLTETKSLKSILSEGDTKMMAFPKSLAASTDAGLGPLTTNFKDFLHTMWKQQGGTVAPRDLFTQIAKKWKVFRGFRQQDSQELMRYLFDGIKQEELDLIKRQLAEERGGGDTHEPNGKEPAQEAVAEKDAVKYAPFIDSCFSGKLVSVIVCDACKKCSYAPEDFFDLSLPVRGSTPAGSVAGTSLKARLLAQSRGSSTTASLDGESSSTSATTATEGEDVLPESEKPSEGHLRHVEKLLRSTGRSDSDSLSIQRSLNQFTSVDCLDGENKFACENCYKIIRGSNQGGESVEKADSQEEKETGDGKEKEELEEKKEAEEEAEEAEETEDTKEQDGEVPQNEEAKMSLQSNDAEVQEQVVPGSGSDSESGSGLGSGVQSGTTSDGEEADRTDRFGNTLPKRSVKAKSENPAKKEEEVKYIFQKAFKRYLISSLPPTLVLHLKRFEQSGRFGQMRKIEDHVEIPFELDMAPYFVPSTEIEDEDEDHVHLHRQLEEEKGLSKRYRLYGAVVHMGTLGGGHYTNYVLSSKVELPETLKGASATLPDKASGAATSVNGVELPDVPLAVMLAQQKEKAQEKKKRSQAAVKTDAANSVEQQKHDSPQTEAAAAAGDKEEALEETRQWIACSDTSVRVASLEEVLASRAYLLFYERY</sequence>
<evidence type="ECO:0000313" key="15">
    <source>
        <dbReference type="EMBL" id="KAF9959505.1"/>
    </source>
</evidence>
<dbReference type="EC" id="3.4.19.12" evidence="3"/>
<feature type="compositionally biased region" description="Low complexity" evidence="12">
    <location>
        <begin position="35"/>
        <end position="53"/>
    </location>
</feature>
<evidence type="ECO:0000256" key="10">
    <source>
        <dbReference type="ARBA" id="ARBA00022833"/>
    </source>
</evidence>
<proteinExistence type="inferred from homology"/>
<gene>
    <name evidence="15" type="primary">USP16</name>
    <name evidence="15" type="ORF">BGZ70_008817</name>
</gene>
<feature type="domain" description="UBP-type" evidence="14">
    <location>
        <begin position="90"/>
        <end position="237"/>
    </location>
</feature>
<dbReference type="OrthoDB" id="420187at2759"/>
<dbReference type="InterPro" id="IPR028889">
    <property type="entry name" value="USP"/>
</dbReference>
<feature type="compositionally biased region" description="Low complexity" evidence="12">
    <location>
        <begin position="492"/>
        <end position="501"/>
    </location>
</feature>
<dbReference type="PROSITE" id="PS50271">
    <property type="entry name" value="ZF_UBP"/>
    <property type="match status" value="1"/>
</dbReference>
<dbReference type="InterPro" id="IPR001394">
    <property type="entry name" value="Peptidase_C19_UCH"/>
</dbReference>
<evidence type="ECO:0000256" key="4">
    <source>
        <dbReference type="ARBA" id="ARBA00022670"/>
    </source>
</evidence>
<feature type="compositionally biased region" description="Basic residues" evidence="12">
    <location>
        <begin position="1"/>
        <end position="12"/>
    </location>
</feature>
<dbReference type="GO" id="GO:0008270">
    <property type="term" value="F:zinc ion binding"/>
    <property type="evidence" value="ECO:0007669"/>
    <property type="project" value="UniProtKB-KW"/>
</dbReference>
<evidence type="ECO:0000313" key="16">
    <source>
        <dbReference type="Proteomes" id="UP000738359"/>
    </source>
</evidence>
<feature type="region of interest" description="Disordered" evidence="12">
    <location>
        <begin position="482"/>
        <end position="519"/>
    </location>
</feature>
<dbReference type="GO" id="GO:0005634">
    <property type="term" value="C:nucleus"/>
    <property type="evidence" value="ECO:0007669"/>
    <property type="project" value="TreeGrafter"/>
</dbReference>
<feature type="compositionally biased region" description="Basic and acidic residues" evidence="12">
    <location>
        <begin position="509"/>
        <end position="519"/>
    </location>
</feature>
<evidence type="ECO:0000256" key="6">
    <source>
        <dbReference type="ARBA" id="ARBA00022771"/>
    </source>
</evidence>
<dbReference type="GO" id="GO:0016579">
    <property type="term" value="P:protein deubiquitination"/>
    <property type="evidence" value="ECO:0007669"/>
    <property type="project" value="InterPro"/>
</dbReference>
<dbReference type="Pfam" id="PF00443">
    <property type="entry name" value="UCH"/>
    <property type="match status" value="1"/>
</dbReference>
<dbReference type="Gene3D" id="3.90.70.10">
    <property type="entry name" value="Cysteine proteinases"/>
    <property type="match status" value="1"/>
</dbReference>
<protein>
    <recommendedName>
        <fullName evidence="3">ubiquitinyl hydrolase 1</fullName>
        <ecNumber evidence="3">3.4.19.12</ecNumber>
    </recommendedName>
</protein>
<dbReference type="SUPFAM" id="SSF54001">
    <property type="entry name" value="Cysteine proteinases"/>
    <property type="match status" value="1"/>
</dbReference>
<dbReference type="InterPro" id="IPR038765">
    <property type="entry name" value="Papain-like_cys_pep_sf"/>
</dbReference>
<dbReference type="SUPFAM" id="SSF57850">
    <property type="entry name" value="RING/U-box"/>
    <property type="match status" value="1"/>
</dbReference>
<dbReference type="PROSITE" id="PS00972">
    <property type="entry name" value="USP_1"/>
    <property type="match status" value="1"/>
</dbReference>
<keyword evidence="6 11" id="KW-0863">Zinc-finger</keyword>
<feature type="region of interest" description="Disordered" evidence="12">
    <location>
        <begin position="855"/>
        <end position="896"/>
    </location>
</feature>